<keyword evidence="2" id="KW-1185">Reference proteome</keyword>
<dbReference type="Gene3D" id="3.30.530.20">
    <property type="match status" value="1"/>
</dbReference>
<dbReference type="AlphaFoldDB" id="A0A929G253"/>
<name>A0A929G253_9PSEU</name>
<dbReference type="EMBL" id="JADEYC010000020">
    <property type="protein sequence ID" value="MBE9375398.1"/>
    <property type="molecule type" value="Genomic_DNA"/>
</dbReference>
<evidence type="ECO:0000313" key="2">
    <source>
        <dbReference type="Proteomes" id="UP000598360"/>
    </source>
</evidence>
<accession>A0A929G253</accession>
<proteinExistence type="predicted"/>
<dbReference type="RefSeq" id="WP_193928849.1">
    <property type="nucleotide sequence ID" value="NZ_JADEYC010000020.1"/>
</dbReference>
<dbReference type="InterPro" id="IPR019587">
    <property type="entry name" value="Polyketide_cyclase/dehydratase"/>
</dbReference>
<sequence length="155" mass="17073">MTDSVVTELDAGTRRIARQVVVDATPHELFEVLADPRRHGELDGSGTLRDTVSGPERLGQGTAFAVNMRQFGVPYRITSTVVAFEEGRAIEWRHPFGHTWRWDLAETGSGGTTVTETFDYSGTKHAKVLEMMGIPGKNATSITRTLEQLPQRFAG</sequence>
<dbReference type="Pfam" id="PF10604">
    <property type="entry name" value="Polyketide_cyc2"/>
    <property type="match status" value="1"/>
</dbReference>
<dbReference type="SUPFAM" id="SSF55961">
    <property type="entry name" value="Bet v1-like"/>
    <property type="match status" value="1"/>
</dbReference>
<protein>
    <submittedName>
        <fullName evidence="1">SRPBCC family protein</fullName>
    </submittedName>
</protein>
<reference evidence="1" key="1">
    <citation type="submission" date="2020-10" db="EMBL/GenBank/DDBJ databases">
        <title>Diversity and distribution of actinomycetes associated with coral in the coast of Hainan.</title>
        <authorList>
            <person name="Li F."/>
        </authorList>
    </citation>
    <scope>NUCLEOTIDE SEQUENCE</scope>
    <source>
        <strain evidence="1">HNM0983</strain>
    </source>
</reference>
<dbReference type="InterPro" id="IPR023393">
    <property type="entry name" value="START-like_dom_sf"/>
</dbReference>
<comment type="caution">
    <text evidence="1">The sequence shown here is derived from an EMBL/GenBank/DDBJ whole genome shotgun (WGS) entry which is preliminary data.</text>
</comment>
<gene>
    <name evidence="1" type="ORF">IQ251_13175</name>
</gene>
<evidence type="ECO:0000313" key="1">
    <source>
        <dbReference type="EMBL" id="MBE9375398.1"/>
    </source>
</evidence>
<organism evidence="1 2">
    <name type="scientific">Saccharopolyspora montiporae</name>
    <dbReference type="NCBI Taxonomy" id="2781240"/>
    <lineage>
        <taxon>Bacteria</taxon>
        <taxon>Bacillati</taxon>
        <taxon>Actinomycetota</taxon>
        <taxon>Actinomycetes</taxon>
        <taxon>Pseudonocardiales</taxon>
        <taxon>Pseudonocardiaceae</taxon>
        <taxon>Saccharopolyspora</taxon>
    </lineage>
</organism>
<dbReference type="Proteomes" id="UP000598360">
    <property type="component" value="Unassembled WGS sequence"/>
</dbReference>